<dbReference type="EMBL" id="MU128963">
    <property type="protein sequence ID" value="KAF9514182.1"/>
    <property type="molecule type" value="Genomic_DNA"/>
</dbReference>
<evidence type="ECO:0000256" key="1">
    <source>
        <dbReference type="SAM" id="MobiDB-lite"/>
    </source>
</evidence>
<protein>
    <submittedName>
        <fullName evidence="3">Uncharacterized protein</fullName>
    </submittedName>
</protein>
<keyword evidence="4" id="KW-1185">Reference proteome</keyword>
<accession>A0A9P6AYG5</accession>
<gene>
    <name evidence="3" type="ORF">BS47DRAFT_1361854</name>
</gene>
<name>A0A9P6AYG5_9AGAM</name>
<reference evidence="3" key="1">
    <citation type="journal article" date="2020" name="Nat. Commun.">
        <title>Large-scale genome sequencing of mycorrhizal fungi provides insights into the early evolution of symbiotic traits.</title>
        <authorList>
            <person name="Miyauchi S."/>
            <person name="Kiss E."/>
            <person name="Kuo A."/>
            <person name="Drula E."/>
            <person name="Kohler A."/>
            <person name="Sanchez-Garcia M."/>
            <person name="Morin E."/>
            <person name="Andreopoulos B."/>
            <person name="Barry K.W."/>
            <person name="Bonito G."/>
            <person name="Buee M."/>
            <person name="Carver A."/>
            <person name="Chen C."/>
            <person name="Cichocki N."/>
            <person name="Clum A."/>
            <person name="Culley D."/>
            <person name="Crous P.W."/>
            <person name="Fauchery L."/>
            <person name="Girlanda M."/>
            <person name="Hayes R.D."/>
            <person name="Keri Z."/>
            <person name="LaButti K."/>
            <person name="Lipzen A."/>
            <person name="Lombard V."/>
            <person name="Magnuson J."/>
            <person name="Maillard F."/>
            <person name="Murat C."/>
            <person name="Nolan M."/>
            <person name="Ohm R.A."/>
            <person name="Pangilinan J."/>
            <person name="Pereira M.F."/>
            <person name="Perotto S."/>
            <person name="Peter M."/>
            <person name="Pfister S."/>
            <person name="Riley R."/>
            <person name="Sitrit Y."/>
            <person name="Stielow J.B."/>
            <person name="Szollosi G."/>
            <person name="Zifcakova L."/>
            <person name="Stursova M."/>
            <person name="Spatafora J.W."/>
            <person name="Tedersoo L."/>
            <person name="Vaario L.M."/>
            <person name="Yamada A."/>
            <person name="Yan M."/>
            <person name="Wang P."/>
            <person name="Xu J."/>
            <person name="Bruns T."/>
            <person name="Baldrian P."/>
            <person name="Vilgalys R."/>
            <person name="Dunand C."/>
            <person name="Henrissat B."/>
            <person name="Grigoriev I.V."/>
            <person name="Hibbett D."/>
            <person name="Nagy L.G."/>
            <person name="Martin F.M."/>
        </authorList>
    </citation>
    <scope>NUCLEOTIDE SEQUENCE</scope>
    <source>
        <strain evidence="3">UP504</strain>
    </source>
</reference>
<dbReference type="Proteomes" id="UP000886523">
    <property type="component" value="Unassembled WGS sequence"/>
</dbReference>
<evidence type="ECO:0000313" key="3">
    <source>
        <dbReference type="EMBL" id="KAF9514182.1"/>
    </source>
</evidence>
<feature type="signal peptide" evidence="2">
    <location>
        <begin position="1"/>
        <end position="21"/>
    </location>
</feature>
<sequence>MQGSKACVPFLKLLWSSFGFGGEGMSIQEQIKHDEGFQGSASFNIPRKLAKLIDEYTALLYNQLTSSVSQVEIVEIVEIRPKVIWAAIADLWIHATVQFHPLEKSPRDQQQFKELQTGGRGKTT</sequence>
<organism evidence="3 4">
    <name type="scientific">Hydnum rufescens UP504</name>
    <dbReference type="NCBI Taxonomy" id="1448309"/>
    <lineage>
        <taxon>Eukaryota</taxon>
        <taxon>Fungi</taxon>
        <taxon>Dikarya</taxon>
        <taxon>Basidiomycota</taxon>
        <taxon>Agaricomycotina</taxon>
        <taxon>Agaricomycetes</taxon>
        <taxon>Cantharellales</taxon>
        <taxon>Hydnaceae</taxon>
        <taxon>Hydnum</taxon>
    </lineage>
</organism>
<proteinExistence type="predicted"/>
<dbReference type="AlphaFoldDB" id="A0A9P6AYG5"/>
<keyword evidence="2" id="KW-0732">Signal</keyword>
<feature type="region of interest" description="Disordered" evidence="1">
    <location>
        <begin position="104"/>
        <end position="124"/>
    </location>
</feature>
<evidence type="ECO:0000256" key="2">
    <source>
        <dbReference type="SAM" id="SignalP"/>
    </source>
</evidence>
<evidence type="ECO:0000313" key="4">
    <source>
        <dbReference type="Proteomes" id="UP000886523"/>
    </source>
</evidence>
<feature type="chain" id="PRO_5040194814" evidence="2">
    <location>
        <begin position="22"/>
        <end position="124"/>
    </location>
</feature>
<comment type="caution">
    <text evidence="3">The sequence shown here is derived from an EMBL/GenBank/DDBJ whole genome shotgun (WGS) entry which is preliminary data.</text>
</comment>